<comment type="caution">
    <text evidence="2">The sequence shown here is derived from an EMBL/GenBank/DDBJ whole genome shotgun (WGS) entry which is preliminary data.</text>
</comment>
<dbReference type="EMBL" id="JAIWYP010000010">
    <property type="protein sequence ID" value="KAH3754642.1"/>
    <property type="molecule type" value="Genomic_DNA"/>
</dbReference>
<reference evidence="2" key="2">
    <citation type="submission" date="2020-11" db="EMBL/GenBank/DDBJ databases">
        <authorList>
            <person name="McCartney M.A."/>
            <person name="Auch B."/>
            <person name="Kono T."/>
            <person name="Mallez S."/>
            <person name="Becker A."/>
            <person name="Gohl D.M."/>
            <person name="Silverstein K.A.T."/>
            <person name="Koren S."/>
            <person name="Bechman K.B."/>
            <person name="Herman A."/>
            <person name="Abrahante J.E."/>
            <person name="Garbe J."/>
        </authorList>
    </citation>
    <scope>NUCLEOTIDE SEQUENCE</scope>
    <source>
        <strain evidence="2">Duluth1</strain>
        <tissue evidence="2">Whole animal</tissue>
    </source>
</reference>
<feature type="compositionally biased region" description="Polar residues" evidence="1">
    <location>
        <begin position="40"/>
        <end position="59"/>
    </location>
</feature>
<evidence type="ECO:0000313" key="2">
    <source>
        <dbReference type="EMBL" id="KAH3754642.1"/>
    </source>
</evidence>
<dbReference type="Proteomes" id="UP000828390">
    <property type="component" value="Unassembled WGS sequence"/>
</dbReference>
<evidence type="ECO:0000313" key="3">
    <source>
        <dbReference type="Proteomes" id="UP000828390"/>
    </source>
</evidence>
<keyword evidence="3" id="KW-1185">Reference proteome</keyword>
<proteinExistence type="predicted"/>
<name>A0A9D4DVB0_DREPO</name>
<dbReference type="AlphaFoldDB" id="A0A9D4DVB0"/>
<evidence type="ECO:0000256" key="1">
    <source>
        <dbReference type="SAM" id="MobiDB-lite"/>
    </source>
</evidence>
<reference evidence="2" key="1">
    <citation type="journal article" date="2019" name="bioRxiv">
        <title>The Genome of the Zebra Mussel, Dreissena polymorpha: A Resource for Invasive Species Research.</title>
        <authorList>
            <person name="McCartney M.A."/>
            <person name="Auch B."/>
            <person name="Kono T."/>
            <person name="Mallez S."/>
            <person name="Zhang Y."/>
            <person name="Obille A."/>
            <person name="Becker A."/>
            <person name="Abrahante J.E."/>
            <person name="Garbe J."/>
            <person name="Badalamenti J.P."/>
            <person name="Herman A."/>
            <person name="Mangelson H."/>
            <person name="Liachko I."/>
            <person name="Sullivan S."/>
            <person name="Sone E.D."/>
            <person name="Koren S."/>
            <person name="Silverstein K.A.T."/>
            <person name="Beckman K.B."/>
            <person name="Gohl D.M."/>
        </authorList>
    </citation>
    <scope>NUCLEOTIDE SEQUENCE</scope>
    <source>
        <strain evidence="2">Duluth1</strain>
        <tissue evidence="2">Whole animal</tissue>
    </source>
</reference>
<feature type="region of interest" description="Disordered" evidence="1">
    <location>
        <begin position="11"/>
        <end position="71"/>
    </location>
</feature>
<gene>
    <name evidence="2" type="ORF">DPMN_189323</name>
</gene>
<organism evidence="2 3">
    <name type="scientific">Dreissena polymorpha</name>
    <name type="common">Zebra mussel</name>
    <name type="synonym">Mytilus polymorpha</name>
    <dbReference type="NCBI Taxonomy" id="45954"/>
    <lineage>
        <taxon>Eukaryota</taxon>
        <taxon>Metazoa</taxon>
        <taxon>Spiralia</taxon>
        <taxon>Lophotrochozoa</taxon>
        <taxon>Mollusca</taxon>
        <taxon>Bivalvia</taxon>
        <taxon>Autobranchia</taxon>
        <taxon>Heteroconchia</taxon>
        <taxon>Euheterodonta</taxon>
        <taxon>Imparidentia</taxon>
        <taxon>Neoheterodontei</taxon>
        <taxon>Myida</taxon>
        <taxon>Dreissenoidea</taxon>
        <taxon>Dreissenidae</taxon>
        <taxon>Dreissena</taxon>
    </lineage>
</organism>
<sequence length="71" mass="7423">MPSMVRFFGELASGSGGIPTGLSAGHLGRRRSTIRRGSETGDQLQHTIHLTSHSSTPSAHESVGDSTGLHL</sequence>
<accession>A0A9D4DVB0</accession>
<protein>
    <submittedName>
        <fullName evidence="2">Uncharacterized protein</fullName>
    </submittedName>
</protein>